<dbReference type="InterPro" id="IPR003141">
    <property type="entry name" value="Pol/His_phosphatase_N"/>
</dbReference>
<dbReference type="SUPFAM" id="SSF89550">
    <property type="entry name" value="PHP domain-like"/>
    <property type="match status" value="1"/>
</dbReference>
<dbReference type="PANTHER" id="PTHR42924">
    <property type="entry name" value="EXONUCLEASE"/>
    <property type="match status" value="1"/>
</dbReference>
<evidence type="ECO:0000259" key="2">
    <source>
        <dbReference type="SMART" id="SM00481"/>
    </source>
</evidence>
<feature type="domain" description="Polymerase/histidinol phosphatase N-terminal" evidence="2">
    <location>
        <begin position="8"/>
        <end position="73"/>
    </location>
</feature>
<dbReference type="Gene3D" id="3.20.20.140">
    <property type="entry name" value="Metal-dependent hydrolases"/>
    <property type="match status" value="1"/>
</dbReference>
<feature type="compositionally biased region" description="Basic and acidic residues" evidence="1">
    <location>
        <begin position="1"/>
        <end position="12"/>
    </location>
</feature>
<evidence type="ECO:0000256" key="1">
    <source>
        <dbReference type="SAM" id="MobiDB-lite"/>
    </source>
</evidence>
<dbReference type="Proteomes" id="UP000282076">
    <property type="component" value="Unassembled WGS sequence"/>
</dbReference>
<dbReference type="InterPro" id="IPR004013">
    <property type="entry name" value="PHP_dom"/>
</dbReference>
<dbReference type="InterPro" id="IPR016195">
    <property type="entry name" value="Pol/histidinol_Pase-like"/>
</dbReference>
<feature type="region of interest" description="Disordered" evidence="1">
    <location>
        <begin position="1"/>
        <end position="21"/>
    </location>
</feature>
<accession>A0A494XXY5</accession>
<organism evidence="3 4">
    <name type="scientific">Cohnella endophytica</name>
    <dbReference type="NCBI Taxonomy" id="2419778"/>
    <lineage>
        <taxon>Bacteria</taxon>
        <taxon>Bacillati</taxon>
        <taxon>Bacillota</taxon>
        <taxon>Bacilli</taxon>
        <taxon>Bacillales</taxon>
        <taxon>Paenibacillaceae</taxon>
        <taxon>Cohnella</taxon>
    </lineage>
</organism>
<dbReference type="CDD" id="cd07438">
    <property type="entry name" value="PHP_HisPPase_AMP"/>
    <property type="match status" value="1"/>
</dbReference>
<sequence>MNNGDKRADLHTHTIASDGLQRPEDNVRMAREAGLAAIAITDHDTISGIPEAMEAGARLGILVVPGVELSTGVAGKDIHVLGYGFKLDDPEWLERLKSLRNVRNGRNERILALLDRLGMPVSMEELKTAAGADKSDRKGRSVGRPHIAQAMVDKGYVADLREAFDRWLGEGQPAYASPERIGPSEAIRWIHEAGGIAIVAHPGIYGNDELVLSLLDGEADGLEAYHSDHDSETESRYAEWAASRGKLITGGSDFHGVKDGIAYHGEIGNRSVDSAVAIRLLRGLQK</sequence>
<dbReference type="GO" id="GO:0004534">
    <property type="term" value="F:5'-3' RNA exonuclease activity"/>
    <property type="evidence" value="ECO:0007669"/>
    <property type="project" value="TreeGrafter"/>
</dbReference>
<gene>
    <name evidence="3" type="ORF">D7Z26_09200</name>
</gene>
<dbReference type="Gene3D" id="1.10.150.650">
    <property type="match status" value="1"/>
</dbReference>
<protein>
    <submittedName>
        <fullName evidence="3">PHP domain-containing protein</fullName>
    </submittedName>
</protein>
<proteinExistence type="predicted"/>
<dbReference type="EMBL" id="RBZM01000004">
    <property type="protein sequence ID" value="RKP55362.1"/>
    <property type="molecule type" value="Genomic_DNA"/>
</dbReference>
<dbReference type="GO" id="GO:0035312">
    <property type="term" value="F:5'-3' DNA exonuclease activity"/>
    <property type="evidence" value="ECO:0007669"/>
    <property type="project" value="TreeGrafter"/>
</dbReference>
<dbReference type="RefSeq" id="WP_120976049.1">
    <property type="nucleotide sequence ID" value="NZ_RBZM01000004.1"/>
</dbReference>
<dbReference type="OrthoDB" id="9804333at2"/>
<dbReference type="AlphaFoldDB" id="A0A494XXY5"/>
<keyword evidence="4" id="KW-1185">Reference proteome</keyword>
<evidence type="ECO:0000313" key="4">
    <source>
        <dbReference type="Proteomes" id="UP000282076"/>
    </source>
</evidence>
<evidence type="ECO:0000313" key="3">
    <source>
        <dbReference type="EMBL" id="RKP55362.1"/>
    </source>
</evidence>
<comment type="caution">
    <text evidence="3">The sequence shown here is derived from an EMBL/GenBank/DDBJ whole genome shotgun (WGS) entry which is preliminary data.</text>
</comment>
<name>A0A494XXY5_9BACL</name>
<dbReference type="PANTHER" id="PTHR42924:SF3">
    <property type="entry name" value="POLYMERASE_HISTIDINOL PHOSPHATASE N-TERMINAL DOMAIN-CONTAINING PROTEIN"/>
    <property type="match status" value="1"/>
</dbReference>
<dbReference type="InterPro" id="IPR052018">
    <property type="entry name" value="PHP_domain"/>
</dbReference>
<reference evidence="3 4" key="1">
    <citation type="submission" date="2018-10" db="EMBL/GenBank/DDBJ databases">
        <title>Cohnella sp. M2MS4P-1, whole genome shotgun sequence.</title>
        <authorList>
            <person name="Tuo L."/>
        </authorList>
    </citation>
    <scope>NUCLEOTIDE SEQUENCE [LARGE SCALE GENOMIC DNA]</scope>
    <source>
        <strain evidence="3 4">M2MS4P-1</strain>
    </source>
</reference>
<dbReference type="SMART" id="SM00481">
    <property type="entry name" value="POLIIIAc"/>
    <property type="match status" value="1"/>
</dbReference>
<dbReference type="Pfam" id="PF02811">
    <property type="entry name" value="PHP"/>
    <property type="match status" value="1"/>
</dbReference>